<evidence type="ECO:0000313" key="2">
    <source>
        <dbReference type="EMBL" id="MPM71517.1"/>
    </source>
</evidence>
<dbReference type="AlphaFoldDB" id="A0A645C2S5"/>
<accession>A0A645C2S5</accession>
<dbReference type="EMBL" id="VSSQ01024164">
    <property type="protein sequence ID" value="MPM71517.1"/>
    <property type="molecule type" value="Genomic_DNA"/>
</dbReference>
<sequence length="295" mass="34924">MAEFDVMGYRKVSVILDRGFYSKENIDLLYKNHQKFIIGVKLGLKYVKEVLEEERENLQLWSNLQTQFGAYGICRTIEWDYEQQRPYKGDILKSTRRAYLHLFYNPEKAAKDQANMNDYLSILYYDLTEGTKKEYRMKDYDRYFEVTTTPKRGKKIQPKEDAMRQVARNYGYFALLSNEVKRPFEALSLYRSKDIVEKGFGNLKDRLNFRRMRTSSELSLNGKLFVEFIALIYLSYVKKKMQDASLFEKWTLQGLLDELDTIERFESPDHGRLLGEVTKKQEEIYNALGVEPPSL</sequence>
<organism evidence="2">
    <name type="scientific">bioreactor metagenome</name>
    <dbReference type="NCBI Taxonomy" id="1076179"/>
    <lineage>
        <taxon>unclassified sequences</taxon>
        <taxon>metagenomes</taxon>
        <taxon>ecological metagenomes</taxon>
    </lineage>
</organism>
<dbReference type="GO" id="GO:0006313">
    <property type="term" value="P:DNA transposition"/>
    <property type="evidence" value="ECO:0007669"/>
    <property type="project" value="InterPro"/>
</dbReference>
<name>A0A645C2S5_9ZZZZ</name>
<feature type="domain" description="Transposase IS4-like" evidence="1">
    <location>
        <begin position="10"/>
        <end position="231"/>
    </location>
</feature>
<dbReference type="GO" id="GO:0004803">
    <property type="term" value="F:transposase activity"/>
    <property type="evidence" value="ECO:0007669"/>
    <property type="project" value="InterPro"/>
</dbReference>
<reference evidence="2" key="1">
    <citation type="submission" date="2019-08" db="EMBL/GenBank/DDBJ databases">
        <authorList>
            <person name="Kucharzyk K."/>
            <person name="Murdoch R.W."/>
            <person name="Higgins S."/>
            <person name="Loffler F."/>
        </authorList>
    </citation>
    <scope>NUCLEOTIDE SEQUENCE</scope>
</reference>
<dbReference type="PANTHER" id="PTHR34614">
    <property type="match status" value="1"/>
</dbReference>
<proteinExistence type="predicted"/>
<protein>
    <recommendedName>
        <fullName evidence="1">Transposase IS4-like domain-containing protein</fullName>
    </recommendedName>
</protein>
<gene>
    <name evidence="2" type="ORF">SDC9_118482</name>
</gene>
<dbReference type="GO" id="GO:0003677">
    <property type="term" value="F:DNA binding"/>
    <property type="evidence" value="ECO:0007669"/>
    <property type="project" value="InterPro"/>
</dbReference>
<comment type="caution">
    <text evidence="2">The sequence shown here is derived from an EMBL/GenBank/DDBJ whole genome shotgun (WGS) entry which is preliminary data.</text>
</comment>
<dbReference type="Pfam" id="PF01609">
    <property type="entry name" value="DDE_Tnp_1"/>
    <property type="match status" value="1"/>
</dbReference>
<dbReference type="InterPro" id="IPR002559">
    <property type="entry name" value="Transposase_11"/>
</dbReference>
<evidence type="ECO:0000259" key="1">
    <source>
        <dbReference type="Pfam" id="PF01609"/>
    </source>
</evidence>
<dbReference type="PANTHER" id="PTHR34614:SF2">
    <property type="entry name" value="TRANSPOSASE IS4-LIKE DOMAIN-CONTAINING PROTEIN"/>
    <property type="match status" value="1"/>
</dbReference>